<keyword evidence="1" id="KW-1133">Transmembrane helix</keyword>
<evidence type="ECO:0000313" key="3">
    <source>
        <dbReference type="Proteomes" id="UP000002008"/>
    </source>
</evidence>
<dbReference type="Proteomes" id="UP000002008">
    <property type="component" value="Chromosome"/>
</dbReference>
<keyword evidence="1" id="KW-0472">Membrane</keyword>
<proteinExistence type="predicted"/>
<gene>
    <name evidence="2" type="ordered locus">Caur_1586</name>
</gene>
<dbReference type="EnsemblBacteria" id="ABY34805">
    <property type="protein sequence ID" value="ABY34805"/>
    <property type="gene ID" value="Caur_1586"/>
</dbReference>
<dbReference type="RefSeq" id="WP_012257459.1">
    <property type="nucleotide sequence ID" value="NC_010175.1"/>
</dbReference>
<evidence type="ECO:0000256" key="1">
    <source>
        <dbReference type="SAM" id="Phobius"/>
    </source>
</evidence>
<reference evidence="3" key="1">
    <citation type="journal article" date="2011" name="BMC Genomics">
        <title>Complete genome sequence of the filamentous anoxygenic phototrophic bacterium Chloroflexus aurantiacus.</title>
        <authorList>
            <person name="Tang K.H."/>
            <person name="Barry K."/>
            <person name="Chertkov O."/>
            <person name="Dalin E."/>
            <person name="Han C.S."/>
            <person name="Hauser L.J."/>
            <person name="Honchak B.M."/>
            <person name="Karbach L.E."/>
            <person name="Land M.L."/>
            <person name="Lapidus A."/>
            <person name="Larimer F.W."/>
            <person name="Mikhailova N."/>
            <person name="Pitluck S."/>
            <person name="Pierson B.K."/>
            <person name="Blankenship R.E."/>
        </authorList>
    </citation>
    <scope>NUCLEOTIDE SEQUENCE [LARGE SCALE GENOMIC DNA]</scope>
    <source>
        <strain evidence="3">ATCC 29366 / DSM 635 / J-10-fl</strain>
    </source>
</reference>
<organism evidence="2 3">
    <name type="scientific">Chloroflexus aurantiacus (strain ATCC 29366 / DSM 635 / J-10-fl)</name>
    <dbReference type="NCBI Taxonomy" id="324602"/>
    <lineage>
        <taxon>Bacteria</taxon>
        <taxon>Bacillati</taxon>
        <taxon>Chloroflexota</taxon>
        <taxon>Chloroflexia</taxon>
        <taxon>Chloroflexales</taxon>
        <taxon>Chloroflexineae</taxon>
        <taxon>Chloroflexaceae</taxon>
        <taxon>Chloroflexus</taxon>
    </lineage>
</organism>
<dbReference type="EMBL" id="CP000909">
    <property type="protein sequence ID" value="ABY34805.1"/>
    <property type="molecule type" value="Genomic_DNA"/>
</dbReference>
<dbReference type="AlphaFoldDB" id="A9WB24"/>
<dbReference type="HOGENOM" id="CLU_2492204_0_0_0"/>
<sequence length="87" mass="9321">MEVQGFLIGLIGWAATAVLALGARRLSPIEQRAVIVCSWLVWMIPGFGAFVRMGVLTIDTAALFIGLSTIILAALLLIGARGRTRVR</sequence>
<feature type="transmembrane region" description="Helical" evidence="1">
    <location>
        <begin position="6"/>
        <end position="23"/>
    </location>
</feature>
<keyword evidence="1" id="KW-0812">Transmembrane</keyword>
<protein>
    <submittedName>
        <fullName evidence="2">Uncharacterized protein</fullName>
    </submittedName>
</protein>
<evidence type="ECO:0000313" key="2">
    <source>
        <dbReference type="EMBL" id="ABY34805.1"/>
    </source>
</evidence>
<dbReference type="KEGG" id="cau:Caur_1586"/>
<accession>A9WB24</accession>
<dbReference type="PATRIC" id="fig|324602.8.peg.1818"/>
<name>A9WB24_CHLAA</name>
<feature type="transmembrane region" description="Helical" evidence="1">
    <location>
        <begin position="61"/>
        <end position="80"/>
    </location>
</feature>
<dbReference type="InParanoid" id="A9WB24"/>
<feature type="transmembrane region" description="Helical" evidence="1">
    <location>
        <begin position="35"/>
        <end position="55"/>
    </location>
</feature>
<keyword evidence="3" id="KW-1185">Reference proteome</keyword>